<reference evidence="1 2" key="1">
    <citation type="submission" date="2018-09" db="EMBL/GenBank/DDBJ databases">
        <title>Genomic investigation of the strawberry pathogen Phytophthora fragariae indicates pathogenicity is determined by transcriptional variation in three key races.</title>
        <authorList>
            <person name="Adams T.M."/>
            <person name="Armitage A.D."/>
            <person name="Sobczyk M.K."/>
            <person name="Bates H.J."/>
            <person name="Dunwell J.M."/>
            <person name="Nellist C.F."/>
            <person name="Harrison R.J."/>
        </authorList>
    </citation>
    <scope>NUCLEOTIDE SEQUENCE [LARGE SCALE GENOMIC DNA]</scope>
    <source>
        <strain evidence="1 2">BC-23</strain>
    </source>
</reference>
<comment type="caution">
    <text evidence="1">The sequence shown here is derived from an EMBL/GenBank/DDBJ whole genome shotgun (WGS) entry which is preliminary data.</text>
</comment>
<sequence>MNFDVDALNVVNLLRTSAVAPIPQKRKRREWVAENYSRGVLPSYDMMAAAVKAKADVKVQKEADKMPAFCEKIAQELVNLHDKNFNIRQRKRSVCFCERRYTASAPVPSRRSACCKRERSAARIVPS</sequence>
<proteinExistence type="predicted"/>
<evidence type="ECO:0000313" key="1">
    <source>
        <dbReference type="EMBL" id="KAE9253665.1"/>
    </source>
</evidence>
<organism evidence="1 2">
    <name type="scientific">Phytophthora fragariae</name>
    <dbReference type="NCBI Taxonomy" id="53985"/>
    <lineage>
        <taxon>Eukaryota</taxon>
        <taxon>Sar</taxon>
        <taxon>Stramenopiles</taxon>
        <taxon>Oomycota</taxon>
        <taxon>Peronosporomycetes</taxon>
        <taxon>Peronosporales</taxon>
        <taxon>Peronosporaceae</taxon>
        <taxon>Phytophthora</taxon>
    </lineage>
</organism>
<protein>
    <submittedName>
        <fullName evidence="1">Uncharacterized protein</fullName>
    </submittedName>
</protein>
<evidence type="ECO:0000313" key="2">
    <source>
        <dbReference type="Proteomes" id="UP000476176"/>
    </source>
</evidence>
<dbReference type="Proteomes" id="UP000476176">
    <property type="component" value="Unassembled WGS sequence"/>
</dbReference>
<name>A0A6G0PSI1_9STRA</name>
<dbReference type="AlphaFoldDB" id="A0A6G0PSI1"/>
<gene>
    <name evidence="1" type="ORF">PF004_g1408</name>
</gene>
<accession>A0A6G0PSI1</accession>
<dbReference type="EMBL" id="QXGC01000034">
    <property type="protein sequence ID" value="KAE9253665.1"/>
    <property type="molecule type" value="Genomic_DNA"/>
</dbReference>